<organism evidence="2 3">
    <name type="scientific">Diplogelasinospora grovesii</name>
    <dbReference type="NCBI Taxonomy" id="303347"/>
    <lineage>
        <taxon>Eukaryota</taxon>
        <taxon>Fungi</taxon>
        <taxon>Dikarya</taxon>
        <taxon>Ascomycota</taxon>
        <taxon>Pezizomycotina</taxon>
        <taxon>Sordariomycetes</taxon>
        <taxon>Sordariomycetidae</taxon>
        <taxon>Sordariales</taxon>
        <taxon>Diplogelasinosporaceae</taxon>
        <taxon>Diplogelasinospora</taxon>
    </lineage>
</organism>
<sequence length="86" mass="9364">MVLVSLQTVLVGAASWGACVLAQFALLSWLAITAVVQCRLCDKYGDGKSLWVSKPPPQPSSPSRRSHVTDRGSRWEMIACPGRNHN</sequence>
<dbReference type="EMBL" id="MU853790">
    <property type="protein sequence ID" value="KAK3940939.1"/>
    <property type="molecule type" value="Genomic_DNA"/>
</dbReference>
<feature type="region of interest" description="Disordered" evidence="1">
    <location>
        <begin position="46"/>
        <end position="74"/>
    </location>
</feature>
<evidence type="ECO:0000313" key="2">
    <source>
        <dbReference type="EMBL" id="KAK3940939.1"/>
    </source>
</evidence>
<protein>
    <submittedName>
        <fullName evidence="2">Uncharacterized protein</fullName>
    </submittedName>
</protein>
<proteinExistence type="predicted"/>
<dbReference type="Proteomes" id="UP001303473">
    <property type="component" value="Unassembled WGS sequence"/>
</dbReference>
<comment type="caution">
    <text evidence="2">The sequence shown here is derived from an EMBL/GenBank/DDBJ whole genome shotgun (WGS) entry which is preliminary data.</text>
</comment>
<accession>A0AAN6S579</accession>
<dbReference type="AlphaFoldDB" id="A0AAN6S579"/>
<gene>
    <name evidence="2" type="ORF">QBC46DRAFT_113302</name>
</gene>
<keyword evidence="3" id="KW-1185">Reference proteome</keyword>
<reference evidence="3" key="1">
    <citation type="journal article" date="2023" name="Mol. Phylogenet. Evol.">
        <title>Genome-scale phylogeny and comparative genomics of the fungal order Sordariales.</title>
        <authorList>
            <person name="Hensen N."/>
            <person name="Bonometti L."/>
            <person name="Westerberg I."/>
            <person name="Brannstrom I.O."/>
            <person name="Guillou S."/>
            <person name="Cros-Aarteil S."/>
            <person name="Calhoun S."/>
            <person name="Haridas S."/>
            <person name="Kuo A."/>
            <person name="Mondo S."/>
            <person name="Pangilinan J."/>
            <person name="Riley R."/>
            <person name="LaButti K."/>
            <person name="Andreopoulos B."/>
            <person name="Lipzen A."/>
            <person name="Chen C."/>
            <person name="Yan M."/>
            <person name="Daum C."/>
            <person name="Ng V."/>
            <person name="Clum A."/>
            <person name="Steindorff A."/>
            <person name="Ohm R.A."/>
            <person name="Martin F."/>
            <person name="Silar P."/>
            <person name="Natvig D.O."/>
            <person name="Lalanne C."/>
            <person name="Gautier V."/>
            <person name="Ament-Velasquez S.L."/>
            <person name="Kruys A."/>
            <person name="Hutchinson M.I."/>
            <person name="Powell A.J."/>
            <person name="Barry K."/>
            <person name="Miller A.N."/>
            <person name="Grigoriev I.V."/>
            <person name="Debuchy R."/>
            <person name="Gladieux P."/>
            <person name="Hiltunen Thoren M."/>
            <person name="Johannesson H."/>
        </authorList>
    </citation>
    <scope>NUCLEOTIDE SEQUENCE [LARGE SCALE GENOMIC DNA]</scope>
    <source>
        <strain evidence="3">CBS 340.73</strain>
    </source>
</reference>
<evidence type="ECO:0000313" key="3">
    <source>
        <dbReference type="Proteomes" id="UP001303473"/>
    </source>
</evidence>
<evidence type="ECO:0000256" key="1">
    <source>
        <dbReference type="SAM" id="MobiDB-lite"/>
    </source>
</evidence>
<name>A0AAN6S579_9PEZI</name>